<evidence type="ECO:0000313" key="2">
    <source>
        <dbReference type="EMBL" id="GBP83758.1"/>
    </source>
</evidence>
<dbReference type="Proteomes" id="UP000299102">
    <property type="component" value="Unassembled WGS sequence"/>
</dbReference>
<feature type="region of interest" description="Disordered" evidence="1">
    <location>
        <begin position="72"/>
        <end position="91"/>
    </location>
</feature>
<feature type="compositionally biased region" description="Polar residues" evidence="1">
    <location>
        <begin position="75"/>
        <end position="91"/>
    </location>
</feature>
<organism evidence="2 3">
    <name type="scientific">Eumeta variegata</name>
    <name type="common">Bagworm moth</name>
    <name type="synonym">Eumeta japonica</name>
    <dbReference type="NCBI Taxonomy" id="151549"/>
    <lineage>
        <taxon>Eukaryota</taxon>
        <taxon>Metazoa</taxon>
        <taxon>Ecdysozoa</taxon>
        <taxon>Arthropoda</taxon>
        <taxon>Hexapoda</taxon>
        <taxon>Insecta</taxon>
        <taxon>Pterygota</taxon>
        <taxon>Neoptera</taxon>
        <taxon>Endopterygota</taxon>
        <taxon>Lepidoptera</taxon>
        <taxon>Glossata</taxon>
        <taxon>Ditrysia</taxon>
        <taxon>Tineoidea</taxon>
        <taxon>Psychidae</taxon>
        <taxon>Oiketicinae</taxon>
        <taxon>Eumeta</taxon>
    </lineage>
</organism>
<dbReference type="AlphaFoldDB" id="A0A4C1Z7A5"/>
<protein>
    <submittedName>
        <fullName evidence="2">Uncharacterized protein</fullName>
    </submittedName>
</protein>
<sequence>MTNTRLYSDASVVSGPLSKEELLLEIKDFLDGYRISVWEHAPHHHGLVNGGQQVPKYAASHPHLRATPKIVTLSAKGSSDNGSQLTPISVY</sequence>
<comment type="caution">
    <text evidence="2">The sequence shown here is derived from an EMBL/GenBank/DDBJ whole genome shotgun (WGS) entry which is preliminary data.</text>
</comment>
<evidence type="ECO:0000256" key="1">
    <source>
        <dbReference type="SAM" id="MobiDB-lite"/>
    </source>
</evidence>
<proteinExistence type="predicted"/>
<evidence type="ECO:0000313" key="3">
    <source>
        <dbReference type="Proteomes" id="UP000299102"/>
    </source>
</evidence>
<gene>
    <name evidence="2" type="ORF">EVAR_4252_1</name>
</gene>
<reference evidence="2 3" key="1">
    <citation type="journal article" date="2019" name="Commun. Biol.">
        <title>The bagworm genome reveals a unique fibroin gene that provides high tensile strength.</title>
        <authorList>
            <person name="Kono N."/>
            <person name="Nakamura H."/>
            <person name="Ohtoshi R."/>
            <person name="Tomita M."/>
            <person name="Numata K."/>
            <person name="Arakawa K."/>
        </authorList>
    </citation>
    <scope>NUCLEOTIDE SEQUENCE [LARGE SCALE GENOMIC DNA]</scope>
</reference>
<accession>A0A4C1Z7A5</accession>
<keyword evidence="3" id="KW-1185">Reference proteome</keyword>
<name>A0A4C1Z7A5_EUMVA</name>
<dbReference type="EMBL" id="BGZK01001638">
    <property type="protein sequence ID" value="GBP83758.1"/>
    <property type="molecule type" value="Genomic_DNA"/>
</dbReference>